<protein>
    <submittedName>
        <fullName evidence="2">HNH endonuclease</fullName>
    </submittedName>
</protein>
<organism evidence="2 3">
    <name type="scientific">Chitinophaga pollutisoli</name>
    <dbReference type="NCBI Taxonomy" id="3133966"/>
    <lineage>
        <taxon>Bacteria</taxon>
        <taxon>Pseudomonadati</taxon>
        <taxon>Bacteroidota</taxon>
        <taxon>Chitinophagia</taxon>
        <taxon>Chitinophagales</taxon>
        <taxon>Chitinophagaceae</taxon>
        <taxon>Chitinophaga</taxon>
    </lineage>
</organism>
<feature type="domain" description="HNH endonuclease 5" evidence="1">
    <location>
        <begin position="36"/>
        <end position="81"/>
    </location>
</feature>
<dbReference type="CDD" id="cd00085">
    <property type="entry name" value="HNHc"/>
    <property type="match status" value="1"/>
</dbReference>
<dbReference type="EMBL" id="CP149822">
    <property type="protein sequence ID" value="WZN41994.1"/>
    <property type="molecule type" value="Genomic_DNA"/>
</dbReference>
<evidence type="ECO:0000259" key="1">
    <source>
        <dbReference type="Pfam" id="PF14279"/>
    </source>
</evidence>
<evidence type="ECO:0000313" key="2">
    <source>
        <dbReference type="EMBL" id="WZN41994.1"/>
    </source>
</evidence>
<dbReference type="GO" id="GO:0004519">
    <property type="term" value="F:endonuclease activity"/>
    <property type="evidence" value="ECO:0007669"/>
    <property type="project" value="UniProtKB-KW"/>
</dbReference>
<dbReference type="Pfam" id="PF14279">
    <property type="entry name" value="HNH_5"/>
    <property type="match status" value="1"/>
</dbReference>
<evidence type="ECO:0000313" key="3">
    <source>
        <dbReference type="Proteomes" id="UP001485459"/>
    </source>
</evidence>
<keyword evidence="3" id="KW-1185">Reference proteome</keyword>
<dbReference type="Proteomes" id="UP001485459">
    <property type="component" value="Chromosome"/>
</dbReference>
<keyword evidence="2" id="KW-0540">Nuclease</keyword>
<gene>
    <name evidence="2" type="ORF">WJU16_02955</name>
</gene>
<sequence>MTASLGACKGLLLIIQSDDMNIPDYNLLPISQKDFCCYCGKLIDIPKERTVEHLIPVSRGGNNHHYNKRTCCKKCNSLRGNHSLLVFIEILKTLYAVSMNPVEKYELEIMIMNAEYWQDYVNTAEDKLLRSKVNHK</sequence>
<name>A0ABZ2YQC9_9BACT</name>
<accession>A0ABZ2YQC9</accession>
<dbReference type="Gene3D" id="1.10.30.50">
    <property type="match status" value="1"/>
</dbReference>
<dbReference type="InterPro" id="IPR003615">
    <property type="entry name" value="HNH_nuc"/>
</dbReference>
<proteinExistence type="predicted"/>
<keyword evidence="2" id="KW-0378">Hydrolase</keyword>
<reference evidence="3" key="1">
    <citation type="submission" date="2024-03" db="EMBL/GenBank/DDBJ databases">
        <title>Chitinophaga horti sp. nov., isolated from garden soil.</title>
        <authorList>
            <person name="Lee D.S."/>
            <person name="Han D.M."/>
            <person name="Baek J.H."/>
            <person name="Choi D.G."/>
            <person name="Jeon J.H."/>
            <person name="Jeon C.O."/>
        </authorList>
    </citation>
    <scope>NUCLEOTIDE SEQUENCE [LARGE SCALE GENOMIC DNA]</scope>
    <source>
        <strain evidence="3">GPA1</strain>
    </source>
</reference>
<keyword evidence="2" id="KW-0255">Endonuclease</keyword>
<dbReference type="RefSeq" id="WP_341836837.1">
    <property type="nucleotide sequence ID" value="NZ_CP149822.1"/>
</dbReference>
<dbReference type="InterPro" id="IPR029471">
    <property type="entry name" value="HNH_5"/>
</dbReference>